<dbReference type="Pfam" id="PF02698">
    <property type="entry name" value="DUF218"/>
    <property type="match status" value="1"/>
</dbReference>
<evidence type="ECO:0000259" key="2">
    <source>
        <dbReference type="Pfam" id="PF02698"/>
    </source>
</evidence>
<comment type="caution">
    <text evidence="3">The sequence shown here is derived from an EMBL/GenBank/DDBJ whole genome shotgun (WGS) entry which is preliminary data.</text>
</comment>
<dbReference type="PANTHER" id="PTHR30336">
    <property type="entry name" value="INNER MEMBRANE PROTEIN, PROBABLE PERMEASE"/>
    <property type="match status" value="1"/>
</dbReference>
<dbReference type="PANTHER" id="PTHR30336:SF4">
    <property type="entry name" value="ENVELOPE BIOGENESIS FACTOR ELYC"/>
    <property type="match status" value="1"/>
</dbReference>
<accession>A0ABV7B9F2</accession>
<keyword evidence="1" id="KW-0812">Transmembrane</keyword>
<organism evidence="3 4">
    <name type="scientific">Halomonas tibetensis</name>
    <dbReference type="NCBI Taxonomy" id="2259590"/>
    <lineage>
        <taxon>Bacteria</taxon>
        <taxon>Pseudomonadati</taxon>
        <taxon>Pseudomonadota</taxon>
        <taxon>Gammaproteobacteria</taxon>
        <taxon>Oceanospirillales</taxon>
        <taxon>Halomonadaceae</taxon>
        <taxon>Halomonas</taxon>
    </lineage>
</organism>
<proteinExistence type="predicted"/>
<evidence type="ECO:0000313" key="3">
    <source>
        <dbReference type="EMBL" id="MFC2993596.1"/>
    </source>
</evidence>
<reference evidence="4" key="1">
    <citation type="journal article" date="2019" name="Int. J. Syst. Evol. Microbiol.">
        <title>The Global Catalogue of Microorganisms (GCM) 10K type strain sequencing project: providing services to taxonomists for standard genome sequencing and annotation.</title>
        <authorList>
            <consortium name="The Broad Institute Genomics Platform"/>
            <consortium name="The Broad Institute Genome Sequencing Center for Infectious Disease"/>
            <person name="Wu L."/>
            <person name="Ma J."/>
        </authorList>
    </citation>
    <scope>NUCLEOTIDE SEQUENCE [LARGE SCALE GENOMIC DNA]</scope>
    <source>
        <strain evidence="4">KCTC 52660</strain>
    </source>
</reference>
<sequence>MYDLFKVVAAQLLMPLPISLGLMAVGLVLLAVRWRRAGQSAVGVGLALLLLASWGPVADRLLMPFETRYPALTALPDDEALAAVVVLGGGWEPEAPRSSVSRLNDSSAIRLMEGIRLWRQRPALPLMVSGASRDPDIAPVARGYASAAAEMSVPEEQLQVLDWPTDTGLEARAVREALGEGARVVLVTSASHMPRSMRHFRQAGLDPLAAPTHYLTQHLRDGKLDHWIPSATHLRKSERAVYESLGLLAVGLEH</sequence>
<keyword evidence="1" id="KW-1133">Transmembrane helix</keyword>
<feature type="transmembrane region" description="Helical" evidence="1">
    <location>
        <begin position="40"/>
        <end position="58"/>
    </location>
</feature>
<dbReference type="EMBL" id="JBHRSQ010000040">
    <property type="protein sequence ID" value="MFC2993596.1"/>
    <property type="molecule type" value="Genomic_DNA"/>
</dbReference>
<feature type="domain" description="DUF218" evidence="2">
    <location>
        <begin position="83"/>
        <end position="246"/>
    </location>
</feature>
<keyword evidence="4" id="KW-1185">Reference proteome</keyword>
<dbReference type="CDD" id="cd06259">
    <property type="entry name" value="YdcF-like"/>
    <property type="match status" value="1"/>
</dbReference>
<evidence type="ECO:0000256" key="1">
    <source>
        <dbReference type="SAM" id="Phobius"/>
    </source>
</evidence>
<dbReference type="RefSeq" id="WP_379761356.1">
    <property type="nucleotide sequence ID" value="NZ_JBHRSQ010000040.1"/>
</dbReference>
<keyword evidence="1" id="KW-0472">Membrane</keyword>
<evidence type="ECO:0000313" key="4">
    <source>
        <dbReference type="Proteomes" id="UP001595386"/>
    </source>
</evidence>
<gene>
    <name evidence="3" type="ORF">ACFODV_16370</name>
</gene>
<feature type="transmembrane region" description="Helical" evidence="1">
    <location>
        <begin position="12"/>
        <end position="34"/>
    </location>
</feature>
<protein>
    <submittedName>
        <fullName evidence="3">ElyC/SanA/YdcF family protein</fullName>
    </submittedName>
</protein>
<dbReference type="InterPro" id="IPR051599">
    <property type="entry name" value="Cell_Envelope_Assoc"/>
</dbReference>
<name>A0ABV7B9F2_9GAMM</name>
<dbReference type="Proteomes" id="UP001595386">
    <property type="component" value="Unassembled WGS sequence"/>
</dbReference>
<dbReference type="InterPro" id="IPR003848">
    <property type="entry name" value="DUF218"/>
</dbReference>